<evidence type="ECO:0000259" key="4">
    <source>
        <dbReference type="PROSITE" id="PS51352"/>
    </source>
</evidence>
<dbReference type="PANTHER" id="PTHR45663:SF11">
    <property type="entry name" value="GEO12009P1"/>
    <property type="match status" value="1"/>
</dbReference>
<dbReference type="SUPFAM" id="SSF52833">
    <property type="entry name" value="Thioredoxin-like"/>
    <property type="match status" value="1"/>
</dbReference>
<organism evidence="5">
    <name type="scientific">Chromera velia CCMP2878</name>
    <dbReference type="NCBI Taxonomy" id="1169474"/>
    <lineage>
        <taxon>Eukaryota</taxon>
        <taxon>Sar</taxon>
        <taxon>Alveolata</taxon>
        <taxon>Colpodellida</taxon>
        <taxon>Chromeraceae</taxon>
        <taxon>Chromera</taxon>
    </lineage>
</organism>
<protein>
    <recommendedName>
        <fullName evidence="4">Thioredoxin domain-containing protein</fullName>
    </recommendedName>
</protein>
<dbReference type="InterPro" id="IPR013766">
    <property type="entry name" value="Thioredoxin_domain"/>
</dbReference>
<dbReference type="GO" id="GO:0015035">
    <property type="term" value="F:protein-disulfide reductase activity"/>
    <property type="evidence" value="ECO:0007669"/>
    <property type="project" value="TreeGrafter"/>
</dbReference>
<sequence length="194" mass="21071">MRSLLFSGDSLMRSSPKMKVVGLCMLVCCLVFSPASSFRLPAPVQRRSASLLLTRVSRRPSAERGLSVVLASETGEGEADVSVKDLFQEVDEDDFDGEVLDSDDTVFVMFSAAWCGPCRILGGYINQVVASDEFEGKFKLRKVSIDDNPNLAVDYDVRNIPTCLIFRGGEVVASTVGGMSKGDLKEFLRKGLGS</sequence>
<dbReference type="EMBL" id="CDMZ01004866">
    <property type="protein sequence ID" value="CEM51153.1"/>
    <property type="molecule type" value="Genomic_DNA"/>
</dbReference>
<keyword evidence="3" id="KW-1015">Disulfide bond</keyword>
<dbReference type="CDD" id="cd02947">
    <property type="entry name" value="TRX_family"/>
    <property type="match status" value="1"/>
</dbReference>
<dbReference type="PhylomeDB" id="A0A0G4I2U0"/>
<dbReference type="AlphaFoldDB" id="A0A0G4I2U0"/>
<evidence type="ECO:0000256" key="1">
    <source>
        <dbReference type="ARBA" id="ARBA00022448"/>
    </source>
</evidence>
<dbReference type="VEuPathDB" id="CryptoDB:Cvel_10424"/>
<name>A0A0G4I2U0_9ALVE</name>
<feature type="domain" description="Thioredoxin" evidence="4">
    <location>
        <begin position="81"/>
        <end position="193"/>
    </location>
</feature>
<evidence type="ECO:0000256" key="2">
    <source>
        <dbReference type="ARBA" id="ARBA00022982"/>
    </source>
</evidence>
<dbReference type="PROSITE" id="PS00194">
    <property type="entry name" value="THIOREDOXIN_1"/>
    <property type="match status" value="1"/>
</dbReference>
<dbReference type="PROSITE" id="PS51352">
    <property type="entry name" value="THIOREDOXIN_2"/>
    <property type="match status" value="1"/>
</dbReference>
<keyword evidence="1" id="KW-0813">Transport</keyword>
<keyword evidence="2" id="KW-0249">Electron transport</keyword>
<evidence type="ECO:0000313" key="5">
    <source>
        <dbReference type="EMBL" id="CEM51153.1"/>
    </source>
</evidence>
<dbReference type="InterPro" id="IPR036249">
    <property type="entry name" value="Thioredoxin-like_sf"/>
</dbReference>
<reference evidence="5" key="1">
    <citation type="submission" date="2014-11" db="EMBL/GenBank/DDBJ databases">
        <authorList>
            <person name="Otto D Thomas"/>
            <person name="Naeem Raeece"/>
        </authorList>
    </citation>
    <scope>NUCLEOTIDE SEQUENCE</scope>
</reference>
<proteinExistence type="predicted"/>
<accession>A0A0G4I2U0</accession>
<dbReference type="PANTHER" id="PTHR45663">
    <property type="entry name" value="GEO12009P1"/>
    <property type="match status" value="1"/>
</dbReference>
<dbReference type="InterPro" id="IPR017937">
    <property type="entry name" value="Thioredoxin_CS"/>
</dbReference>
<dbReference type="GO" id="GO:0005737">
    <property type="term" value="C:cytoplasm"/>
    <property type="evidence" value="ECO:0007669"/>
    <property type="project" value="TreeGrafter"/>
</dbReference>
<dbReference type="Gene3D" id="3.40.30.10">
    <property type="entry name" value="Glutaredoxin"/>
    <property type="match status" value="1"/>
</dbReference>
<gene>
    <name evidence="5" type="ORF">Cvel_10424</name>
</gene>
<dbReference type="Pfam" id="PF00085">
    <property type="entry name" value="Thioredoxin"/>
    <property type="match status" value="1"/>
</dbReference>
<evidence type="ECO:0000256" key="3">
    <source>
        <dbReference type="ARBA" id="ARBA00023157"/>
    </source>
</evidence>